<dbReference type="CDD" id="cd00592">
    <property type="entry name" value="HTH_MerR-like"/>
    <property type="match status" value="1"/>
</dbReference>
<keyword evidence="1" id="KW-0238">DNA-binding</keyword>
<evidence type="ECO:0000256" key="1">
    <source>
        <dbReference type="ARBA" id="ARBA00023125"/>
    </source>
</evidence>
<gene>
    <name evidence="5" type="primary">mta_3</name>
    <name evidence="5" type="ORF">NCTC12195_04406</name>
    <name evidence="4" type="ORF">SGA02_17410</name>
</gene>
<dbReference type="GO" id="GO:0003677">
    <property type="term" value="F:DNA binding"/>
    <property type="evidence" value="ECO:0007669"/>
    <property type="project" value="UniProtKB-KW"/>
</dbReference>
<dbReference type="PANTHER" id="PTHR30204:SF96">
    <property type="entry name" value="CHROMOSOME-ANCHORING PROTEIN RACA"/>
    <property type="match status" value="1"/>
</dbReference>
<dbReference type="STRING" id="1293.SH09_14415"/>
<sequence>MTLYQTGDLAKICNVSVRTIQYYDNKGLLNASSNNGRRYFDKNSKEKLEMILILKSFGFKLKDIKLLFDEKVELNVIRALINEKLVQVEEEIHELQTLEREMKQYQKYISESSTESYTKLIDTQQYIKENTKHRKLPMALTSKLITLFVAQYSFVIYSMYKKSWKPILFNLPPFFLITTAFTYKYYKSVEYLCPNCQQKFIPEFITWTLARHTPKTRALKCPNCFETNDCIAIKK</sequence>
<feature type="domain" description="HTH merR-type" evidence="3">
    <location>
        <begin position="3"/>
        <end position="70"/>
    </location>
</feature>
<dbReference type="RefSeq" id="WP_042740282.1">
    <property type="nucleotide sequence ID" value="NZ_BKAX01000004.1"/>
</dbReference>
<proteinExistence type="predicted"/>
<name>A0A0D0SCV7_STAGA</name>
<dbReference type="SMART" id="SM00422">
    <property type="entry name" value="HTH_MERR"/>
    <property type="match status" value="1"/>
</dbReference>
<organism evidence="5 6">
    <name type="scientific">Staphylococcus gallinarum</name>
    <dbReference type="NCBI Taxonomy" id="1293"/>
    <lineage>
        <taxon>Bacteria</taxon>
        <taxon>Bacillati</taxon>
        <taxon>Bacillota</taxon>
        <taxon>Bacilli</taxon>
        <taxon>Bacillales</taxon>
        <taxon>Staphylococcaceae</taxon>
        <taxon>Staphylococcus</taxon>
    </lineage>
</organism>
<dbReference type="Gene3D" id="1.10.1660.10">
    <property type="match status" value="1"/>
</dbReference>
<dbReference type="InterPro" id="IPR047057">
    <property type="entry name" value="MerR_fam"/>
</dbReference>
<dbReference type="Pfam" id="PF13411">
    <property type="entry name" value="MerR_1"/>
    <property type="match status" value="1"/>
</dbReference>
<accession>A0A0D0SCV7</accession>
<dbReference type="EMBL" id="BKAX01000004">
    <property type="protein sequence ID" value="GEQ05913.1"/>
    <property type="molecule type" value="Genomic_DNA"/>
</dbReference>
<evidence type="ECO:0000313" key="5">
    <source>
        <dbReference type="EMBL" id="SUM34879.1"/>
    </source>
</evidence>
<dbReference type="EMBL" id="UHDK01000001">
    <property type="protein sequence ID" value="SUM34879.1"/>
    <property type="molecule type" value="Genomic_DNA"/>
</dbReference>
<evidence type="ECO:0000256" key="2">
    <source>
        <dbReference type="SAM" id="Coils"/>
    </source>
</evidence>
<dbReference type="PROSITE" id="PS50937">
    <property type="entry name" value="HTH_MERR_2"/>
    <property type="match status" value="1"/>
</dbReference>
<evidence type="ECO:0000259" key="3">
    <source>
        <dbReference type="PROSITE" id="PS50937"/>
    </source>
</evidence>
<reference evidence="4 7" key="2">
    <citation type="submission" date="2019-07" db="EMBL/GenBank/DDBJ databases">
        <title>Whole genome shotgun sequence of Staphylococcus gallinarum NBRC 109767.</title>
        <authorList>
            <person name="Hosoyama A."/>
            <person name="Uohara A."/>
            <person name="Ohji S."/>
            <person name="Ichikawa N."/>
        </authorList>
    </citation>
    <scope>NUCLEOTIDE SEQUENCE [LARGE SCALE GENOMIC DNA]</scope>
    <source>
        <strain evidence="4 7">NBRC 109767</strain>
    </source>
</reference>
<evidence type="ECO:0000313" key="4">
    <source>
        <dbReference type="EMBL" id="GEQ05913.1"/>
    </source>
</evidence>
<protein>
    <submittedName>
        <fullName evidence="5">MerR family transcriptional regulator</fullName>
    </submittedName>
</protein>
<dbReference type="AlphaFoldDB" id="A0A0D0SCV7"/>
<dbReference type="OrthoDB" id="9791488at2"/>
<dbReference type="InterPro" id="IPR000551">
    <property type="entry name" value="MerR-type_HTH_dom"/>
</dbReference>
<keyword evidence="2" id="KW-0175">Coiled coil</keyword>
<dbReference type="GO" id="GO:0003700">
    <property type="term" value="F:DNA-binding transcription factor activity"/>
    <property type="evidence" value="ECO:0007669"/>
    <property type="project" value="InterPro"/>
</dbReference>
<reference evidence="5 6" key="1">
    <citation type="submission" date="2018-06" db="EMBL/GenBank/DDBJ databases">
        <authorList>
            <consortium name="Pathogen Informatics"/>
            <person name="Doyle S."/>
        </authorList>
    </citation>
    <scope>NUCLEOTIDE SEQUENCE [LARGE SCALE GENOMIC DNA]</scope>
    <source>
        <strain evidence="5 6">NCTC12195</strain>
    </source>
</reference>
<dbReference type="PANTHER" id="PTHR30204">
    <property type="entry name" value="REDOX-CYCLING DRUG-SENSING TRANSCRIPTIONAL ACTIVATOR SOXR"/>
    <property type="match status" value="1"/>
</dbReference>
<evidence type="ECO:0000313" key="7">
    <source>
        <dbReference type="Proteomes" id="UP000321057"/>
    </source>
</evidence>
<keyword evidence="7" id="KW-1185">Reference proteome</keyword>
<dbReference type="SUPFAM" id="SSF46955">
    <property type="entry name" value="Putative DNA-binding domain"/>
    <property type="match status" value="1"/>
</dbReference>
<dbReference type="InterPro" id="IPR009061">
    <property type="entry name" value="DNA-bd_dom_put_sf"/>
</dbReference>
<dbReference type="Proteomes" id="UP000255277">
    <property type="component" value="Unassembled WGS sequence"/>
</dbReference>
<dbReference type="Proteomes" id="UP000321057">
    <property type="component" value="Unassembled WGS sequence"/>
</dbReference>
<feature type="coiled-coil region" evidence="2">
    <location>
        <begin position="78"/>
        <end position="115"/>
    </location>
</feature>
<evidence type="ECO:0000313" key="6">
    <source>
        <dbReference type="Proteomes" id="UP000255277"/>
    </source>
</evidence>